<dbReference type="AlphaFoldDB" id="A0A022RXQ4"/>
<dbReference type="EMBL" id="KI630234">
    <property type="protein sequence ID" value="EYU43765.1"/>
    <property type="molecule type" value="Genomic_DNA"/>
</dbReference>
<dbReference type="Proteomes" id="UP000030748">
    <property type="component" value="Unassembled WGS sequence"/>
</dbReference>
<proteinExistence type="predicted"/>
<evidence type="ECO:0000313" key="2">
    <source>
        <dbReference type="Proteomes" id="UP000030748"/>
    </source>
</evidence>
<evidence type="ECO:0000313" key="1">
    <source>
        <dbReference type="EMBL" id="EYU43765.1"/>
    </source>
</evidence>
<dbReference type="PANTHER" id="PTHR11362">
    <property type="entry name" value="PHOSPHATIDYLETHANOLAMINE-BINDING PROTEIN"/>
    <property type="match status" value="1"/>
</dbReference>
<dbReference type="InterPro" id="IPR035810">
    <property type="entry name" value="PEBP_euk"/>
</dbReference>
<gene>
    <name evidence="1" type="ORF">MIMGU_mgv1a026170mg</name>
</gene>
<dbReference type="STRING" id="4155.A0A022RXQ4"/>
<dbReference type="SUPFAM" id="SSF49777">
    <property type="entry name" value="PEBP-like"/>
    <property type="match status" value="1"/>
</dbReference>
<dbReference type="PANTHER" id="PTHR11362:SF9">
    <property type="entry name" value="PROTEIN FLOWERING LOCUS T-RELATED"/>
    <property type="match status" value="1"/>
</dbReference>
<accession>A0A022RXQ4</accession>
<reference evidence="1 2" key="1">
    <citation type="journal article" date="2013" name="Proc. Natl. Acad. Sci. U.S.A.">
        <title>Fine-scale variation in meiotic recombination in Mimulus inferred from population shotgun sequencing.</title>
        <authorList>
            <person name="Hellsten U."/>
            <person name="Wright K.M."/>
            <person name="Jenkins J."/>
            <person name="Shu S."/>
            <person name="Yuan Y."/>
            <person name="Wessler S.R."/>
            <person name="Schmutz J."/>
            <person name="Willis J.H."/>
            <person name="Rokhsar D.S."/>
        </authorList>
    </citation>
    <scope>NUCLEOTIDE SEQUENCE [LARGE SCALE GENOMIC DNA]</scope>
    <source>
        <strain evidence="2">cv. DUN x IM62</strain>
    </source>
</reference>
<sequence>MTSSRERNPLVVSGVVSDVLDPFTPTIEFRVTSNGKYILNGCRLKPTQIANRPTVEIGGDDFRSMYTLILVDADAPNPSDPSLKEYLHWSSLLSPLSKKKKI</sequence>
<name>A0A022RXQ4_ERYGU</name>
<dbReference type="eggNOG" id="KOG3346">
    <property type="taxonomic scope" value="Eukaryota"/>
</dbReference>
<feature type="non-terminal residue" evidence="1">
    <location>
        <position position="102"/>
    </location>
</feature>
<dbReference type="Gene3D" id="3.90.280.10">
    <property type="entry name" value="PEBP-like"/>
    <property type="match status" value="1"/>
</dbReference>
<keyword evidence="2" id="KW-1185">Reference proteome</keyword>
<dbReference type="InterPro" id="IPR036610">
    <property type="entry name" value="PEBP-like_sf"/>
</dbReference>
<organism evidence="1 2">
    <name type="scientific">Erythranthe guttata</name>
    <name type="common">Yellow monkey flower</name>
    <name type="synonym">Mimulus guttatus</name>
    <dbReference type="NCBI Taxonomy" id="4155"/>
    <lineage>
        <taxon>Eukaryota</taxon>
        <taxon>Viridiplantae</taxon>
        <taxon>Streptophyta</taxon>
        <taxon>Embryophyta</taxon>
        <taxon>Tracheophyta</taxon>
        <taxon>Spermatophyta</taxon>
        <taxon>Magnoliopsida</taxon>
        <taxon>eudicotyledons</taxon>
        <taxon>Gunneridae</taxon>
        <taxon>Pentapetalae</taxon>
        <taxon>asterids</taxon>
        <taxon>lamiids</taxon>
        <taxon>Lamiales</taxon>
        <taxon>Phrymaceae</taxon>
        <taxon>Erythranthe</taxon>
    </lineage>
</organism>
<protein>
    <submittedName>
        <fullName evidence="1">Uncharacterized protein</fullName>
    </submittedName>
</protein>